<evidence type="ECO:0000313" key="1">
    <source>
        <dbReference type="EMBL" id="KAK5201969.1"/>
    </source>
</evidence>
<dbReference type="EMBL" id="JAVRRA010016442">
    <property type="protein sequence ID" value="KAK5201969.1"/>
    <property type="molecule type" value="Genomic_DNA"/>
</dbReference>
<feature type="non-terminal residue" evidence="1">
    <location>
        <position position="1"/>
    </location>
</feature>
<name>A0ABR0LQP5_9PEZI</name>
<protein>
    <submittedName>
        <fullName evidence="1">Uncharacterized protein</fullName>
    </submittedName>
</protein>
<dbReference type="Proteomes" id="UP001357485">
    <property type="component" value="Unassembled WGS sequence"/>
</dbReference>
<comment type="caution">
    <text evidence="1">The sequence shown here is derived from an EMBL/GenBank/DDBJ whole genome shotgun (WGS) entry which is preliminary data.</text>
</comment>
<organism evidence="1 2">
    <name type="scientific">Cryomyces antarcticus</name>
    <dbReference type="NCBI Taxonomy" id="329879"/>
    <lineage>
        <taxon>Eukaryota</taxon>
        <taxon>Fungi</taxon>
        <taxon>Dikarya</taxon>
        <taxon>Ascomycota</taxon>
        <taxon>Pezizomycotina</taxon>
        <taxon>Dothideomycetes</taxon>
        <taxon>Dothideomycetes incertae sedis</taxon>
        <taxon>Cryomyces</taxon>
    </lineage>
</organism>
<proteinExistence type="predicted"/>
<accession>A0ABR0LQP5</accession>
<gene>
    <name evidence="1" type="ORF">LTR16_000836</name>
</gene>
<evidence type="ECO:0000313" key="2">
    <source>
        <dbReference type="Proteomes" id="UP001357485"/>
    </source>
</evidence>
<reference evidence="1 2" key="1">
    <citation type="submission" date="2023-08" db="EMBL/GenBank/DDBJ databases">
        <title>Black Yeasts Isolated from many extreme environments.</title>
        <authorList>
            <person name="Coleine C."/>
            <person name="Stajich J.E."/>
            <person name="Selbmann L."/>
        </authorList>
    </citation>
    <scope>NUCLEOTIDE SEQUENCE [LARGE SCALE GENOMIC DNA]</scope>
    <source>
        <strain evidence="1 2">CCFEE 536</strain>
    </source>
</reference>
<sequence>GTDELSEISDYDVARKLEIFLVCTPPESEHQESEHIRGLAVQDFEHDHDSLVNMDAAGEVSIVDESTFMAMQRDYGGFTLDIDWMEEMEENNAANVPDHGMMFNAEVV</sequence>
<keyword evidence="2" id="KW-1185">Reference proteome</keyword>